<name>A0A0F9RAQ9_9ZZZZ</name>
<reference evidence="1" key="1">
    <citation type="journal article" date="2015" name="Nature">
        <title>Complex archaea that bridge the gap between prokaryotes and eukaryotes.</title>
        <authorList>
            <person name="Spang A."/>
            <person name="Saw J.H."/>
            <person name="Jorgensen S.L."/>
            <person name="Zaremba-Niedzwiedzka K."/>
            <person name="Martijn J."/>
            <person name="Lind A.E."/>
            <person name="van Eijk R."/>
            <person name="Schleper C."/>
            <person name="Guy L."/>
            <person name="Ettema T.J."/>
        </authorList>
    </citation>
    <scope>NUCLEOTIDE SEQUENCE</scope>
</reference>
<dbReference type="EMBL" id="LAZR01003814">
    <property type="protein sequence ID" value="KKN14458.1"/>
    <property type="molecule type" value="Genomic_DNA"/>
</dbReference>
<sequence>MSTLSPSLFTEVGTVRLVELGKSLTQDSTGRIWKFSKADSTEIARGVMTVSADQDSERDNLSFAVAPAVGDKSVKITVGTGSDSANDYRDGWMVVQDGAGEGRAYPIEGHGAITASVSNTYDLKEPIDTAGALAETGVDLLKNRYADIVIGPGSDNLDVPTGVPSVVIPASNYGYVQVWGPCSVWQDETSGVGAMLSTGDETAGTVDTLAAGDPLIGHQGPQGGVETEYQLAYLMIDR</sequence>
<evidence type="ECO:0000313" key="1">
    <source>
        <dbReference type="EMBL" id="KKN14458.1"/>
    </source>
</evidence>
<gene>
    <name evidence="1" type="ORF">LCGC14_0995800</name>
</gene>
<proteinExistence type="predicted"/>
<protein>
    <submittedName>
        <fullName evidence="1">Uncharacterized protein</fullName>
    </submittedName>
</protein>
<organism evidence="1">
    <name type="scientific">marine sediment metagenome</name>
    <dbReference type="NCBI Taxonomy" id="412755"/>
    <lineage>
        <taxon>unclassified sequences</taxon>
        <taxon>metagenomes</taxon>
        <taxon>ecological metagenomes</taxon>
    </lineage>
</organism>
<accession>A0A0F9RAQ9</accession>
<comment type="caution">
    <text evidence="1">The sequence shown here is derived from an EMBL/GenBank/DDBJ whole genome shotgun (WGS) entry which is preliminary data.</text>
</comment>
<dbReference type="AlphaFoldDB" id="A0A0F9RAQ9"/>